<evidence type="ECO:0000256" key="1">
    <source>
        <dbReference type="SAM" id="Phobius"/>
    </source>
</evidence>
<dbReference type="EMBL" id="BAAAKJ010000559">
    <property type="protein sequence ID" value="GAA1416496.1"/>
    <property type="molecule type" value="Genomic_DNA"/>
</dbReference>
<protein>
    <submittedName>
        <fullName evidence="2">Uncharacterized protein</fullName>
    </submittedName>
</protein>
<keyword evidence="1" id="KW-0472">Membrane</keyword>
<feature type="transmembrane region" description="Helical" evidence="1">
    <location>
        <begin position="59"/>
        <end position="82"/>
    </location>
</feature>
<organism evidence="2 3">
    <name type="scientific">Kitasatospora putterlickiae</name>
    <dbReference type="NCBI Taxonomy" id="221725"/>
    <lineage>
        <taxon>Bacteria</taxon>
        <taxon>Bacillati</taxon>
        <taxon>Actinomycetota</taxon>
        <taxon>Actinomycetes</taxon>
        <taxon>Kitasatosporales</taxon>
        <taxon>Streptomycetaceae</taxon>
        <taxon>Kitasatospora</taxon>
    </lineage>
</organism>
<gene>
    <name evidence="2" type="ORF">GCM10009639_70710</name>
</gene>
<name>A0ABP4J9J7_9ACTN</name>
<reference evidence="3" key="1">
    <citation type="journal article" date="2019" name="Int. J. Syst. Evol. Microbiol.">
        <title>The Global Catalogue of Microorganisms (GCM) 10K type strain sequencing project: providing services to taxonomists for standard genome sequencing and annotation.</title>
        <authorList>
            <consortium name="The Broad Institute Genomics Platform"/>
            <consortium name="The Broad Institute Genome Sequencing Center for Infectious Disease"/>
            <person name="Wu L."/>
            <person name="Ma J."/>
        </authorList>
    </citation>
    <scope>NUCLEOTIDE SEQUENCE [LARGE SCALE GENOMIC DNA]</scope>
    <source>
        <strain evidence="3">JCM 12393</strain>
    </source>
</reference>
<keyword evidence="3" id="KW-1185">Reference proteome</keyword>
<keyword evidence="1" id="KW-0812">Transmembrane</keyword>
<sequence length="92" mass="9045">MLLVGVWTRVSADYGLSVLGVGLGEGGLGDLLNSVLGPALAPAGPATALAGGTLTLDPYLWTLIPLAAGWGLLAGALGALAAGGLPRRDEPR</sequence>
<evidence type="ECO:0000313" key="2">
    <source>
        <dbReference type="EMBL" id="GAA1416496.1"/>
    </source>
</evidence>
<evidence type="ECO:0000313" key="3">
    <source>
        <dbReference type="Proteomes" id="UP001499863"/>
    </source>
</evidence>
<comment type="caution">
    <text evidence="2">The sequence shown here is derived from an EMBL/GenBank/DDBJ whole genome shotgun (WGS) entry which is preliminary data.</text>
</comment>
<accession>A0ABP4J9J7</accession>
<proteinExistence type="predicted"/>
<keyword evidence="1" id="KW-1133">Transmembrane helix</keyword>
<dbReference type="Proteomes" id="UP001499863">
    <property type="component" value="Unassembled WGS sequence"/>
</dbReference>